<keyword evidence="3" id="KW-0812">Transmembrane</keyword>
<accession>A0AAW0CVJ9</accession>
<evidence type="ECO:0008006" key="6">
    <source>
        <dbReference type="Google" id="ProtNLM"/>
    </source>
</evidence>
<reference evidence="4 5" key="1">
    <citation type="submission" date="2024-01" db="EMBL/GenBank/DDBJ databases">
        <title>A draft genome for a cacao thread blight-causing isolate of Paramarasmius palmivorus.</title>
        <authorList>
            <person name="Baruah I.K."/>
            <person name="Bukari Y."/>
            <person name="Amoako-Attah I."/>
            <person name="Meinhardt L.W."/>
            <person name="Bailey B.A."/>
            <person name="Cohen S.P."/>
        </authorList>
    </citation>
    <scope>NUCLEOTIDE SEQUENCE [LARGE SCALE GENOMIC DNA]</scope>
    <source>
        <strain evidence="4 5">GH-12</strain>
    </source>
</reference>
<comment type="pathway">
    <text evidence="1">Mycotoxin biosynthesis.</text>
</comment>
<evidence type="ECO:0000313" key="5">
    <source>
        <dbReference type="Proteomes" id="UP001383192"/>
    </source>
</evidence>
<dbReference type="Pfam" id="PF11807">
    <property type="entry name" value="UstYa"/>
    <property type="match status" value="1"/>
</dbReference>
<dbReference type="PANTHER" id="PTHR33365">
    <property type="entry name" value="YALI0B05434P"/>
    <property type="match status" value="1"/>
</dbReference>
<dbReference type="AlphaFoldDB" id="A0AAW0CVJ9"/>
<dbReference type="PANTHER" id="PTHR33365:SF4">
    <property type="entry name" value="CYCLOCHLOROTINE BIOSYNTHESIS PROTEIN O"/>
    <property type="match status" value="1"/>
</dbReference>
<keyword evidence="3" id="KW-0472">Membrane</keyword>
<evidence type="ECO:0000256" key="3">
    <source>
        <dbReference type="SAM" id="Phobius"/>
    </source>
</evidence>
<proteinExistence type="inferred from homology"/>
<evidence type="ECO:0000256" key="1">
    <source>
        <dbReference type="ARBA" id="ARBA00004685"/>
    </source>
</evidence>
<dbReference type="GO" id="GO:0043386">
    <property type="term" value="P:mycotoxin biosynthetic process"/>
    <property type="evidence" value="ECO:0007669"/>
    <property type="project" value="InterPro"/>
</dbReference>
<sequence length="261" mass="30579">MFKSTRIDPKHTYFQLTSDEDHSEAEERPVTNTVVKPWFSRRSLILIIVIEAAALLWALLSRHPLHPNFVRPNLLYSPAQDAVEYHITKFAIGGDRRFHIRPSDELDAHWESLYNFGISRVPKSQAALLPNKTVTIPGDEDHYIVELDVFHNLHCLNMIRKTLHSDYYTHMAMNLNDNAEHMDHCVDWLRQSLMCAGDTSVIVWKWEESEQKNKFQGDVAHTCRDFDKLRQWGLEHTLLDRYDPTIRMKEDDIVIPVIYDT</sequence>
<dbReference type="EMBL" id="JAYKXP010000026">
    <property type="protein sequence ID" value="KAK7044214.1"/>
    <property type="molecule type" value="Genomic_DNA"/>
</dbReference>
<dbReference type="InterPro" id="IPR021765">
    <property type="entry name" value="UstYa-like"/>
</dbReference>
<feature type="transmembrane region" description="Helical" evidence="3">
    <location>
        <begin position="43"/>
        <end position="60"/>
    </location>
</feature>
<keyword evidence="3" id="KW-1133">Transmembrane helix</keyword>
<keyword evidence="5" id="KW-1185">Reference proteome</keyword>
<protein>
    <recommendedName>
        <fullName evidence="6">Tat pathway signal sequence</fullName>
    </recommendedName>
</protein>
<evidence type="ECO:0000256" key="2">
    <source>
        <dbReference type="ARBA" id="ARBA00035112"/>
    </source>
</evidence>
<organism evidence="4 5">
    <name type="scientific">Paramarasmius palmivorus</name>
    <dbReference type="NCBI Taxonomy" id="297713"/>
    <lineage>
        <taxon>Eukaryota</taxon>
        <taxon>Fungi</taxon>
        <taxon>Dikarya</taxon>
        <taxon>Basidiomycota</taxon>
        <taxon>Agaricomycotina</taxon>
        <taxon>Agaricomycetes</taxon>
        <taxon>Agaricomycetidae</taxon>
        <taxon>Agaricales</taxon>
        <taxon>Marasmiineae</taxon>
        <taxon>Marasmiaceae</taxon>
        <taxon>Paramarasmius</taxon>
    </lineage>
</organism>
<comment type="similarity">
    <text evidence="2">Belongs to the ustYa family.</text>
</comment>
<dbReference type="Proteomes" id="UP001383192">
    <property type="component" value="Unassembled WGS sequence"/>
</dbReference>
<name>A0AAW0CVJ9_9AGAR</name>
<comment type="caution">
    <text evidence="4">The sequence shown here is derived from an EMBL/GenBank/DDBJ whole genome shotgun (WGS) entry which is preliminary data.</text>
</comment>
<evidence type="ECO:0000313" key="4">
    <source>
        <dbReference type="EMBL" id="KAK7044214.1"/>
    </source>
</evidence>
<gene>
    <name evidence="4" type="ORF">VNI00_007936</name>
</gene>